<evidence type="ECO:0000259" key="1">
    <source>
        <dbReference type="Pfam" id="PF23571"/>
    </source>
</evidence>
<dbReference type="InterPro" id="IPR055378">
    <property type="entry name" value="GH3_C"/>
</dbReference>
<evidence type="ECO:0008006" key="7">
    <source>
        <dbReference type="Google" id="ProtNLM"/>
    </source>
</evidence>
<evidence type="ECO:0000259" key="2">
    <source>
        <dbReference type="Pfam" id="PF23572"/>
    </source>
</evidence>
<accession>A0AAJ5ZFD9</accession>
<dbReference type="RefSeq" id="WP_342825745.1">
    <property type="nucleotide sequence ID" value="NZ_CP046146.1"/>
</dbReference>
<feature type="domain" description="GH3 C-terminal" evidence="2">
    <location>
        <begin position="405"/>
        <end position="498"/>
    </location>
</feature>
<proteinExistence type="predicted"/>
<name>A0AAJ5ZFD9_9CHLR</name>
<dbReference type="InterPro" id="IPR042099">
    <property type="entry name" value="ANL_N_sf"/>
</dbReference>
<protein>
    <recommendedName>
        <fullName evidence="7">GH3 auxin-responsive promoter family protein</fullName>
    </recommendedName>
</protein>
<dbReference type="InterPro" id="IPR055377">
    <property type="entry name" value="GH3_M"/>
</dbReference>
<dbReference type="PANTHER" id="PTHR31901">
    <property type="entry name" value="GH3 DOMAIN-CONTAINING PROTEIN"/>
    <property type="match status" value="1"/>
</dbReference>
<dbReference type="InterPro" id="IPR004993">
    <property type="entry name" value="GH3"/>
</dbReference>
<evidence type="ECO:0000313" key="5">
    <source>
        <dbReference type="Proteomes" id="UP001219901"/>
    </source>
</evidence>
<dbReference type="Proteomes" id="UP001219901">
    <property type="component" value="Chromosome"/>
</dbReference>
<dbReference type="EMBL" id="CP046147">
    <property type="protein sequence ID" value="WFG40213.1"/>
    <property type="molecule type" value="Genomic_DNA"/>
</dbReference>
<sequence>MTAIDWRSLWKFLDYSGDQFAQVQSNGLRDQFGAMSNNPAMAQLSAGGTDFTSIDDFRARVRLSTWDDYADHLNPNNPNSTDTWAYTQFGAGNSKWAPFNRAALDHLADSVVASIGLAASTDGKSANINYGDRALFNIPPRPYLAGHVGFELANKYGFKPLIPLEPGEDMEFKQRISEGFANALNDRVDILISMTSVLKRVAERFDPSTVKSGGSSGLIKKVNAKGAFRLAGAKLKSTYTHHTMKPKDLWEPKSIVGWGLDTRFYSDQISDAWGRPPYELYASTEIGAMGVQFREYGGLALNPHTCFYEFIPESELENERIDPNYQPRTCLLDEVEPGESYEVVATSFFGMPFVRYRLGHIVQFTNAHVGFGNEFLFVGRADERIDIGGFTRVDESTIWKAISNAELPIRDWTIRREIEGIVPELHMYIELSNPYEAGRLVPTLHRSLKDCDPLYSDLESMLGICPLNVTVLSPGTFDAFTDMKLRQGASLVGSRPPRMNPNDEIVGRLVALDRALALTA</sequence>
<dbReference type="GO" id="GO:0016881">
    <property type="term" value="F:acid-amino acid ligase activity"/>
    <property type="evidence" value="ECO:0007669"/>
    <property type="project" value="TreeGrafter"/>
</dbReference>
<reference evidence="4" key="2">
    <citation type="journal article" date="2023" name="Nat. Commun.">
        <title>Cultivation of marine bacteria of the SAR202 clade.</title>
        <authorList>
            <person name="Lim Y."/>
            <person name="Seo J.H."/>
            <person name="Giovannoni S.J."/>
            <person name="Kang I."/>
            <person name="Cho J.C."/>
        </authorList>
    </citation>
    <scope>NUCLEOTIDE SEQUENCE</scope>
    <source>
        <strain evidence="4">JH1073</strain>
    </source>
</reference>
<reference evidence="5" key="3">
    <citation type="submission" date="2023-06" db="EMBL/GenBank/DDBJ databases">
        <title>Pangenomics reveal diversification of enzyme families and niche specialization in globally abundant SAR202 bacteria.</title>
        <authorList>
            <person name="Saw J.H.W."/>
        </authorList>
    </citation>
    <scope>NUCLEOTIDE SEQUENCE [LARGE SCALE GENOMIC DNA]</scope>
    <source>
        <strain evidence="5">JH1073</strain>
    </source>
</reference>
<keyword evidence="5" id="KW-1185">Reference proteome</keyword>
<reference evidence="5 6" key="1">
    <citation type="submission" date="2019-11" db="EMBL/GenBank/DDBJ databases">
        <authorList>
            <person name="Cho J.-C."/>
        </authorList>
    </citation>
    <scope>NUCLEOTIDE SEQUENCE [LARGE SCALE GENOMIC DNA]</scope>
    <source>
        <strain evidence="4 5">JH1073</strain>
        <strain evidence="3 6">JH702</strain>
    </source>
</reference>
<dbReference type="GO" id="GO:0005737">
    <property type="term" value="C:cytoplasm"/>
    <property type="evidence" value="ECO:0007669"/>
    <property type="project" value="TreeGrafter"/>
</dbReference>
<dbReference type="PANTHER" id="PTHR31901:SF9">
    <property type="entry name" value="GH3 DOMAIN-CONTAINING PROTEIN"/>
    <property type="match status" value="1"/>
</dbReference>
<gene>
    <name evidence="3" type="ORF">GKO46_10035</name>
    <name evidence="4" type="ORF">GKO48_11505</name>
</gene>
<evidence type="ECO:0000313" key="6">
    <source>
        <dbReference type="Proteomes" id="UP001321249"/>
    </source>
</evidence>
<dbReference type="Gene3D" id="3.40.50.12780">
    <property type="entry name" value="N-terminal domain of ligase-like"/>
    <property type="match status" value="1"/>
</dbReference>
<evidence type="ECO:0000313" key="3">
    <source>
        <dbReference type="EMBL" id="MDG0867407.1"/>
    </source>
</evidence>
<dbReference type="AlphaFoldDB" id="A0AAJ5ZFD9"/>
<dbReference type="EMBL" id="WMBE01000003">
    <property type="protein sequence ID" value="MDG0867407.1"/>
    <property type="molecule type" value="Genomic_DNA"/>
</dbReference>
<feature type="domain" description="GH3 middle" evidence="1">
    <location>
        <begin position="301"/>
        <end position="379"/>
    </location>
</feature>
<dbReference type="Proteomes" id="UP001321249">
    <property type="component" value="Unassembled WGS sequence"/>
</dbReference>
<dbReference type="Pfam" id="PF23572">
    <property type="entry name" value="GH3_C"/>
    <property type="match status" value="1"/>
</dbReference>
<evidence type="ECO:0000313" key="4">
    <source>
        <dbReference type="EMBL" id="WFG40213.1"/>
    </source>
</evidence>
<organism evidence="4 5">
    <name type="scientific">Candidatus Lucifugimonas marina</name>
    <dbReference type="NCBI Taxonomy" id="3038979"/>
    <lineage>
        <taxon>Bacteria</taxon>
        <taxon>Bacillati</taxon>
        <taxon>Chloroflexota</taxon>
        <taxon>Dehalococcoidia</taxon>
        <taxon>SAR202 cluster</taxon>
        <taxon>Candidatus Lucifugimonadales</taxon>
        <taxon>Candidatus Lucifugimonadaceae</taxon>
        <taxon>Candidatus Lucifugimonas</taxon>
    </lineage>
</organism>
<dbReference type="Pfam" id="PF23571">
    <property type="entry name" value="GH3_M"/>
    <property type="match status" value="1"/>
</dbReference>